<keyword evidence="2" id="KW-0131">Cell cycle</keyword>
<comment type="caution">
    <text evidence="5">The sequence shown here is derived from an EMBL/GenBank/DDBJ whole genome shotgun (WGS) entry which is preliminary data.</text>
</comment>
<dbReference type="PANTHER" id="PTHR28637:SF1">
    <property type="entry name" value="DNA REPLICATION FACTOR CDT1"/>
    <property type="match status" value="1"/>
</dbReference>
<evidence type="ECO:0000259" key="4">
    <source>
        <dbReference type="SMART" id="SM01075"/>
    </source>
</evidence>
<protein>
    <submittedName>
        <fullName evidence="5">Replication licensing factor Cdt1</fullName>
    </submittedName>
</protein>
<sequence>MSSTTMEQATLGQYFTTRRKAIEGIHPAKRRKVDVTESESDVAVRRSKRSKKQAASSIKITRAPRSAKSNAKESLNEESVQSSCKLGIKVVSQPTSLFDDHAFAEALIGKLTDAQQRKRKMASSTQAEDAVVNVPKDVSSVEISQKQVKKGEMESKPKSRRRTARSSKSAKQAVNSENPKILDVTEQVLSSQSKDKSSSDQTPREADVPVEKEPTSSPSKTPPAVRRIGGGVKANPWIAEQAKIVLSRGRAAVSLSQKSKSKEDKQVAAAKDSGSVSKAGAVGANMNKAQEDLAKARKLIKSMRSLEKSASKPLQSSTEDNGQRLHQVASSKRSSKDVPAFERFHALAQPSPSEASPATLPLPYKYKSLTEMFRCTDTVLNLLGQRKEKCTFPKLRDAVQQMSRKRFEKKHLAQMKTVYPSALEFRQDKCTGKSSLFELTVEFGKTEESHSKLTLTASELLARKDTFQKSLLKLTKRHHQDFLSNLNPSLSVDDDKIMRWHPKFHLDDVPDVDEADLPQPPVVKTYSSAHDVLEKARDMIAPRVEKALRTVATKEQELDKEQRTANKDNIVPEKKDTTRLIENTQNKNNSKHKSALKGISQDLLNKIRQKEAKKIEESMTRDPLVDKKLAMKERLPDLCRILKAYFSAERKAAIPLEDAAVKLSESYKTSLSPVQVEEHIRFMSQLVPEWVSVLNVRKCAYVKINKTADVNNVINKLMTKEIQ</sequence>
<dbReference type="InterPro" id="IPR032054">
    <property type="entry name" value="Cdt1_C"/>
</dbReference>
<feature type="region of interest" description="Disordered" evidence="3">
    <location>
        <begin position="22"/>
        <end position="83"/>
    </location>
</feature>
<dbReference type="GO" id="GO:0003677">
    <property type="term" value="F:DNA binding"/>
    <property type="evidence" value="ECO:0007669"/>
    <property type="project" value="InterPro"/>
</dbReference>
<dbReference type="InterPro" id="IPR014939">
    <property type="entry name" value="CDT1_Gemini-bd-like"/>
</dbReference>
<evidence type="ECO:0000313" key="6">
    <source>
        <dbReference type="Proteomes" id="UP001163046"/>
    </source>
</evidence>
<dbReference type="Pfam" id="PF08839">
    <property type="entry name" value="CDT1"/>
    <property type="match status" value="1"/>
</dbReference>
<dbReference type="InterPro" id="IPR038090">
    <property type="entry name" value="Cdt1_C_WH_dom_sf"/>
</dbReference>
<evidence type="ECO:0000256" key="3">
    <source>
        <dbReference type="SAM" id="MobiDB-lite"/>
    </source>
</evidence>
<feature type="region of interest" description="Disordered" evidence="3">
    <location>
        <begin position="305"/>
        <end position="337"/>
    </location>
</feature>
<dbReference type="GO" id="GO:0000278">
    <property type="term" value="P:mitotic cell cycle"/>
    <property type="evidence" value="ECO:0007669"/>
    <property type="project" value="TreeGrafter"/>
</dbReference>
<gene>
    <name evidence="5" type="primary">CDT1</name>
    <name evidence="5" type="ORF">OS493_030294</name>
</gene>
<dbReference type="EMBL" id="MU825905">
    <property type="protein sequence ID" value="KAJ7383144.1"/>
    <property type="molecule type" value="Genomic_DNA"/>
</dbReference>
<feature type="region of interest" description="Disordered" evidence="3">
    <location>
        <begin position="119"/>
        <end position="233"/>
    </location>
</feature>
<proteinExistence type="inferred from homology"/>
<dbReference type="GO" id="GO:0030174">
    <property type="term" value="P:regulation of DNA-templated DNA replication initiation"/>
    <property type="evidence" value="ECO:0007669"/>
    <property type="project" value="InterPro"/>
</dbReference>
<dbReference type="GO" id="GO:0070182">
    <property type="term" value="F:DNA polymerase binding"/>
    <property type="evidence" value="ECO:0007669"/>
    <property type="project" value="TreeGrafter"/>
</dbReference>
<dbReference type="Gene3D" id="1.10.10.1420">
    <property type="entry name" value="DNA replication factor Cdt1, C-terminal WH domain"/>
    <property type="match status" value="1"/>
</dbReference>
<name>A0A9X0D357_9CNID</name>
<organism evidence="5 6">
    <name type="scientific">Desmophyllum pertusum</name>
    <dbReference type="NCBI Taxonomy" id="174260"/>
    <lineage>
        <taxon>Eukaryota</taxon>
        <taxon>Metazoa</taxon>
        <taxon>Cnidaria</taxon>
        <taxon>Anthozoa</taxon>
        <taxon>Hexacorallia</taxon>
        <taxon>Scleractinia</taxon>
        <taxon>Caryophylliina</taxon>
        <taxon>Caryophylliidae</taxon>
        <taxon>Desmophyllum</taxon>
    </lineage>
</organism>
<dbReference type="InterPro" id="IPR045173">
    <property type="entry name" value="Cdt1"/>
</dbReference>
<dbReference type="AlphaFoldDB" id="A0A9X0D357"/>
<accession>A0A9X0D357</accession>
<reference evidence="5" key="1">
    <citation type="submission" date="2023-01" db="EMBL/GenBank/DDBJ databases">
        <title>Genome assembly of the deep-sea coral Lophelia pertusa.</title>
        <authorList>
            <person name="Herrera S."/>
            <person name="Cordes E."/>
        </authorList>
    </citation>
    <scope>NUCLEOTIDE SEQUENCE</scope>
    <source>
        <strain evidence="5">USNM1676648</strain>
        <tissue evidence="5">Polyp</tissue>
    </source>
</reference>
<dbReference type="GO" id="GO:0000076">
    <property type="term" value="P:DNA replication checkpoint signaling"/>
    <property type="evidence" value="ECO:0007669"/>
    <property type="project" value="TreeGrafter"/>
</dbReference>
<feature type="region of interest" description="Disordered" evidence="3">
    <location>
        <begin position="248"/>
        <end position="283"/>
    </location>
</feature>
<evidence type="ECO:0000313" key="5">
    <source>
        <dbReference type="EMBL" id="KAJ7383144.1"/>
    </source>
</evidence>
<feature type="compositionally biased region" description="Basic and acidic residues" evidence="3">
    <location>
        <begin position="193"/>
        <end position="214"/>
    </location>
</feature>
<comment type="similarity">
    <text evidence="1">Belongs to the Cdt1 family.</text>
</comment>
<dbReference type="CDD" id="cd08767">
    <property type="entry name" value="Cdt1_c"/>
    <property type="match status" value="1"/>
</dbReference>
<dbReference type="SUPFAM" id="SSF46785">
    <property type="entry name" value="Winged helix' DNA-binding domain"/>
    <property type="match status" value="1"/>
</dbReference>
<dbReference type="Pfam" id="PF16679">
    <property type="entry name" value="CDT1_C"/>
    <property type="match status" value="1"/>
</dbReference>
<dbReference type="Proteomes" id="UP001163046">
    <property type="component" value="Unassembled WGS sequence"/>
</dbReference>
<dbReference type="OrthoDB" id="341730at2759"/>
<dbReference type="GO" id="GO:0071163">
    <property type="term" value="P:DNA replication preinitiation complex assembly"/>
    <property type="evidence" value="ECO:0007669"/>
    <property type="project" value="InterPro"/>
</dbReference>
<evidence type="ECO:0000256" key="1">
    <source>
        <dbReference type="ARBA" id="ARBA00008356"/>
    </source>
</evidence>
<dbReference type="PANTHER" id="PTHR28637">
    <property type="entry name" value="DNA REPLICATION FACTOR CDT1"/>
    <property type="match status" value="1"/>
</dbReference>
<keyword evidence="6" id="KW-1185">Reference proteome</keyword>
<dbReference type="GO" id="GO:0005634">
    <property type="term" value="C:nucleus"/>
    <property type="evidence" value="ECO:0007669"/>
    <property type="project" value="TreeGrafter"/>
</dbReference>
<feature type="domain" description="CDT1 Geminin-binding" evidence="4">
    <location>
        <begin position="362"/>
        <end position="519"/>
    </location>
</feature>
<dbReference type="InterPro" id="IPR036390">
    <property type="entry name" value="WH_DNA-bd_sf"/>
</dbReference>
<dbReference type="SMART" id="SM01075">
    <property type="entry name" value="CDT1"/>
    <property type="match status" value="1"/>
</dbReference>
<evidence type="ECO:0000256" key="2">
    <source>
        <dbReference type="ARBA" id="ARBA00023306"/>
    </source>
</evidence>
<dbReference type="CDD" id="cd08674">
    <property type="entry name" value="Cdt1_m"/>
    <property type="match status" value="1"/>
</dbReference>